<dbReference type="InterPro" id="IPR051972">
    <property type="entry name" value="Glutamate-rich_WD_repeat"/>
</dbReference>
<dbReference type="PROSITE" id="PS50294">
    <property type="entry name" value="WD_REPEATS_REGION"/>
    <property type="match status" value="4"/>
</dbReference>
<dbReference type="InterPro" id="IPR022052">
    <property type="entry name" value="Histone-bd_RBBP4-like_N"/>
</dbReference>
<dbReference type="STRING" id="564608.C1MTZ8"/>
<dbReference type="PRINTS" id="PR00320">
    <property type="entry name" value="GPROTEINBRPT"/>
</dbReference>
<dbReference type="InterPro" id="IPR036322">
    <property type="entry name" value="WD40_repeat_dom_sf"/>
</dbReference>
<feature type="repeat" description="WD" evidence="7">
    <location>
        <begin position="373"/>
        <end position="409"/>
    </location>
</feature>
<dbReference type="SMART" id="SM00320">
    <property type="entry name" value="WD40"/>
    <property type="match status" value="5"/>
</dbReference>
<feature type="domain" description="Histone-binding protein RBBP4-like N-terminal" evidence="9">
    <location>
        <begin position="133"/>
        <end position="200"/>
    </location>
</feature>
<evidence type="ECO:0000259" key="9">
    <source>
        <dbReference type="Pfam" id="PF12265"/>
    </source>
</evidence>
<sequence>MGRIKKSSKKKKASGGGSAAAAKRSNSDDEWEEGITTITGEEDDDDMMDEDDEGAAGADGHVETHLLFPPAPRARVASTNEFAPPRLASLDRSRLPPPSSADPPSHPLSSPRTEDLPKRPEVWRPGVDGMDADEELEYDPTAYDCLHAWQLEWPCLSFDVMPDDLGDDRRHFPHALFAVAGTQASKAHQNNLTLMRVTQLRKTRRKEKEKTTEEVDEDSDASESESDSGAFCSIHWFPYDPVAVVGPRLSVQKITHHGAVNRCRCMPQKPAVVATMGSTGVVQVWDLTPQLTTLMRSVGEPEAGSNANADSTKATSQRVAPRHAFTGHASEGYAVDWSPVTPGRLITGDNDGAVHLWEPREGGRWIVDKNAPFAGHASSVEDAQWSPAEKDVFATASADQTVCIWDARTRGKPALRVKTHDADVNVMSWNRVANCMLATGADDGSLRIWDLRRFGNGGSGDANASGKTGEGCVADFSFHRGPVTSVEWARFDGAMLATASADHTVCVWDLAVERDAEEEAAAMAAGDNAVAPEDLPPQLMFVHQGMRDPKELRWHHQIPGMICTTALDGFNAFKAYNVGNDLPA</sequence>
<feature type="repeat" description="WD" evidence="7">
    <location>
        <begin position="325"/>
        <end position="358"/>
    </location>
</feature>
<feature type="region of interest" description="Disordered" evidence="8">
    <location>
        <begin position="88"/>
        <end position="128"/>
    </location>
</feature>
<keyword evidence="4" id="KW-0677">Repeat</keyword>
<feature type="repeat" description="WD" evidence="7">
    <location>
        <begin position="476"/>
        <end position="518"/>
    </location>
</feature>
<dbReference type="InterPro" id="IPR015943">
    <property type="entry name" value="WD40/YVTN_repeat-like_dom_sf"/>
</dbReference>
<feature type="compositionally biased region" description="Acidic residues" evidence="8">
    <location>
        <begin position="214"/>
        <end position="226"/>
    </location>
</feature>
<dbReference type="InterPro" id="IPR001680">
    <property type="entry name" value="WD40_rpt"/>
</dbReference>
<comment type="similarity">
    <text evidence="2">Belongs to the WD repeat RBAP46/RBAP48/MSI1 family.</text>
</comment>
<dbReference type="Gene3D" id="2.130.10.10">
    <property type="entry name" value="YVTN repeat-like/Quinoprotein amine dehydrogenase"/>
    <property type="match status" value="1"/>
</dbReference>
<dbReference type="eggNOG" id="KOG0302">
    <property type="taxonomic scope" value="Eukaryota"/>
</dbReference>
<organism evidence="11">
    <name type="scientific">Micromonas pusilla (strain CCMP1545)</name>
    <name type="common">Picoplanktonic green alga</name>
    <dbReference type="NCBI Taxonomy" id="564608"/>
    <lineage>
        <taxon>Eukaryota</taxon>
        <taxon>Viridiplantae</taxon>
        <taxon>Chlorophyta</taxon>
        <taxon>Mamiellophyceae</taxon>
        <taxon>Mamiellales</taxon>
        <taxon>Mamiellaceae</taxon>
        <taxon>Micromonas</taxon>
    </lineage>
</organism>
<evidence type="ECO:0000256" key="5">
    <source>
        <dbReference type="ARBA" id="ARBA00023242"/>
    </source>
</evidence>
<feature type="region of interest" description="Disordered" evidence="8">
    <location>
        <begin position="300"/>
        <end position="319"/>
    </location>
</feature>
<dbReference type="Proteomes" id="UP000001876">
    <property type="component" value="Unassembled WGS sequence"/>
</dbReference>
<dbReference type="Pfam" id="PF00400">
    <property type="entry name" value="WD40"/>
    <property type="match status" value="4"/>
</dbReference>
<dbReference type="PROSITE" id="PS50082">
    <property type="entry name" value="WD_REPEATS_2"/>
    <property type="match status" value="4"/>
</dbReference>
<keyword evidence="11" id="KW-1185">Reference proteome</keyword>
<dbReference type="OMA" id="RHWKPNA"/>
<keyword evidence="5" id="KW-0539">Nucleus</keyword>
<feature type="region of interest" description="Disordered" evidence="8">
    <location>
        <begin position="1"/>
        <end position="76"/>
    </location>
</feature>
<proteinExistence type="inferred from homology"/>
<dbReference type="InterPro" id="IPR020472">
    <property type="entry name" value="WD40_PAC1"/>
</dbReference>
<evidence type="ECO:0000256" key="4">
    <source>
        <dbReference type="ARBA" id="ARBA00022737"/>
    </source>
</evidence>
<name>C1MTZ8_MICPC</name>
<dbReference type="SUPFAM" id="SSF50978">
    <property type="entry name" value="WD40 repeat-like"/>
    <property type="match status" value="1"/>
</dbReference>
<dbReference type="RefSeq" id="XP_003059108.1">
    <property type="nucleotide sequence ID" value="XM_003059062.1"/>
</dbReference>
<dbReference type="OrthoDB" id="2161379at2759"/>
<protein>
    <recommendedName>
        <fullName evidence="6">Glutamate-rich WD repeat-containing protein 1</fullName>
    </recommendedName>
</protein>
<comment type="subcellular location">
    <subcellularLocation>
        <location evidence="1">Nucleus</location>
    </subcellularLocation>
</comment>
<feature type="repeat" description="WD" evidence="7">
    <location>
        <begin position="417"/>
        <end position="452"/>
    </location>
</feature>
<dbReference type="PANTHER" id="PTHR45903:SF1">
    <property type="entry name" value="GLUTAMATE-RICH WD REPEAT-CONTAINING PROTEIN 1"/>
    <property type="match status" value="1"/>
</dbReference>
<dbReference type="AlphaFoldDB" id="C1MTZ8"/>
<feature type="compositionally biased region" description="Basic and acidic residues" evidence="8">
    <location>
        <begin position="112"/>
        <end position="122"/>
    </location>
</feature>
<dbReference type="KEGG" id="mpp:MICPUCDRAFT_33797"/>
<reference evidence="10 11" key="1">
    <citation type="journal article" date="2009" name="Science">
        <title>Green evolution and dynamic adaptations revealed by genomes of the marine picoeukaryotes Micromonas.</title>
        <authorList>
            <person name="Worden A.Z."/>
            <person name="Lee J.H."/>
            <person name="Mock T."/>
            <person name="Rouze P."/>
            <person name="Simmons M.P."/>
            <person name="Aerts A.L."/>
            <person name="Allen A.E."/>
            <person name="Cuvelier M.L."/>
            <person name="Derelle E."/>
            <person name="Everett M.V."/>
            <person name="Foulon E."/>
            <person name="Grimwood J."/>
            <person name="Gundlach H."/>
            <person name="Henrissat B."/>
            <person name="Napoli C."/>
            <person name="McDonald S.M."/>
            <person name="Parker M.S."/>
            <person name="Rombauts S."/>
            <person name="Salamov A."/>
            <person name="Von Dassow P."/>
            <person name="Badger J.H."/>
            <person name="Coutinho P.M."/>
            <person name="Demir E."/>
            <person name="Dubchak I."/>
            <person name="Gentemann C."/>
            <person name="Eikrem W."/>
            <person name="Gready J.E."/>
            <person name="John U."/>
            <person name="Lanier W."/>
            <person name="Lindquist E.A."/>
            <person name="Lucas S."/>
            <person name="Mayer K.F."/>
            <person name="Moreau H."/>
            <person name="Not F."/>
            <person name="Otillar R."/>
            <person name="Panaud O."/>
            <person name="Pangilinan J."/>
            <person name="Paulsen I."/>
            <person name="Piegu B."/>
            <person name="Poliakov A."/>
            <person name="Robbens S."/>
            <person name="Schmutz J."/>
            <person name="Toulza E."/>
            <person name="Wyss T."/>
            <person name="Zelensky A."/>
            <person name="Zhou K."/>
            <person name="Armbrust E.V."/>
            <person name="Bhattacharya D."/>
            <person name="Goodenough U.W."/>
            <person name="Van de Peer Y."/>
            <person name="Grigoriev I.V."/>
        </authorList>
    </citation>
    <scope>NUCLEOTIDE SEQUENCE [LARGE SCALE GENOMIC DNA]</scope>
    <source>
        <strain evidence="10 11">CCMP1545</strain>
    </source>
</reference>
<dbReference type="Pfam" id="PF12265">
    <property type="entry name" value="CAF1C_H4-bd"/>
    <property type="match status" value="1"/>
</dbReference>
<dbReference type="GO" id="GO:0042254">
    <property type="term" value="P:ribosome biogenesis"/>
    <property type="evidence" value="ECO:0007669"/>
    <property type="project" value="TreeGrafter"/>
</dbReference>
<evidence type="ECO:0000313" key="10">
    <source>
        <dbReference type="EMBL" id="EEH56240.1"/>
    </source>
</evidence>
<feature type="compositionally biased region" description="Pro residues" evidence="8">
    <location>
        <begin position="95"/>
        <end position="106"/>
    </location>
</feature>
<dbReference type="EMBL" id="GG663740">
    <property type="protein sequence ID" value="EEH56240.1"/>
    <property type="molecule type" value="Genomic_DNA"/>
</dbReference>
<feature type="region of interest" description="Disordered" evidence="8">
    <location>
        <begin position="201"/>
        <end position="228"/>
    </location>
</feature>
<evidence type="ECO:0000256" key="2">
    <source>
        <dbReference type="ARBA" id="ARBA00009341"/>
    </source>
</evidence>
<dbReference type="InterPro" id="IPR019775">
    <property type="entry name" value="WD40_repeat_CS"/>
</dbReference>
<evidence type="ECO:0000256" key="7">
    <source>
        <dbReference type="PROSITE-ProRule" id="PRU00221"/>
    </source>
</evidence>
<feature type="compositionally biased region" description="Basic residues" evidence="8">
    <location>
        <begin position="1"/>
        <end position="13"/>
    </location>
</feature>
<evidence type="ECO:0000256" key="8">
    <source>
        <dbReference type="SAM" id="MobiDB-lite"/>
    </source>
</evidence>
<dbReference type="PANTHER" id="PTHR45903">
    <property type="entry name" value="GLUTAMATE-RICH WD REPEAT-CONTAINING PROTEIN 1"/>
    <property type="match status" value="1"/>
</dbReference>
<dbReference type="PROSITE" id="PS00678">
    <property type="entry name" value="WD_REPEATS_1"/>
    <property type="match status" value="2"/>
</dbReference>
<evidence type="ECO:0000256" key="6">
    <source>
        <dbReference type="ARBA" id="ARBA00040876"/>
    </source>
</evidence>
<keyword evidence="3 7" id="KW-0853">WD repeat</keyword>
<feature type="compositionally biased region" description="Acidic residues" evidence="8">
    <location>
        <begin position="40"/>
        <end position="54"/>
    </location>
</feature>
<evidence type="ECO:0000256" key="1">
    <source>
        <dbReference type="ARBA" id="ARBA00004123"/>
    </source>
</evidence>
<evidence type="ECO:0000313" key="11">
    <source>
        <dbReference type="Proteomes" id="UP000001876"/>
    </source>
</evidence>
<feature type="compositionally biased region" description="Polar residues" evidence="8">
    <location>
        <begin position="305"/>
        <end position="318"/>
    </location>
</feature>
<dbReference type="GeneID" id="9684849"/>
<accession>C1MTZ8</accession>
<gene>
    <name evidence="10" type="ORF">MICPUCDRAFT_33797</name>
</gene>
<dbReference type="GO" id="GO:0005730">
    <property type="term" value="C:nucleolus"/>
    <property type="evidence" value="ECO:0007669"/>
    <property type="project" value="TreeGrafter"/>
</dbReference>
<evidence type="ECO:0000256" key="3">
    <source>
        <dbReference type="ARBA" id="ARBA00022574"/>
    </source>
</evidence>